<dbReference type="InterPro" id="IPR048332">
    <property type="entry name" value="GD_AH_C"/>
</dbReference>
<dbReference type="InterPro" id="IPR007392">
    <property type="entry name" value="GD_AH_second"/>
</dbReference>
<dbReference type="InterPro" id="IPR052172">
    <property type="entry name" value="UxaA_altronate/galactarate_dh"/>
</dbReference>
<dbReference type="Gene3D" id="2.30.130.110">
    <property type="match status" value="1"/>
</dbReference>
<evidence type="ECO:0000259" key="3">
    <source>
        <dbReference type="SMART" id="SM00858"/>
    </source>
</evidence>
<dbReference type="InterPro" id="IPR044144">
    <property type="entry name" value="SAF_UxaA/GarD"/>
</dbReference>
<evidence type="ECO:0000313" key="5">
    <source>
        <dbReference type="Proteomes" id="UP000663942"/>
    </source>
</evidence>
<protein>
    <submittedName>
        <fullName evidence="4">Altronate dehydratase</fullName>
    </submittedName>
</protein>
<reference evidence="4 5" key="1">
    <citation type="submission" date="2020-09" db="EMBL/GenBank/DDBJ databases">
        <title>Brevundimonas sp. LVF1 isolated from an oligotrophic pond in Goettingen, Germany.</title>
        <authorList>
            <person name="Friedrich I."/>
            <person name="Klassen A."/>
            <person name="Neubauer H."/>
            <person name="Schneider D."/>
            <person name="Hertel R."/>
            <person name="Daniel R."/>
        </authorList>
    </citation>
    <scope>NUCLEOTIDE SEQUENCE [LARGE SCALE GENOMIC DNA]</scope>
    <source>
        <strain evidence="4 5">LVF1</strain>
    </source>
</reference>
<keyword evidence="5" id="KW-1185">Reference proteome</keyword>
<keyword evidence="2" id="KW-0456">Lyase</keyword>
<sequence>MSRVLILNPADDVAIALDDIAAGDTPEGLAAPARADIATGHKIARHAVEAGGLVRRYGQVIGRAIAPIEVGDHVHVHNLAMAEDGREAEVGADVHAPTPLSGATFNGIVRADGRVGTRNYIGVLTSVNCAATVARRIADAFPDASLPKGVDGVVAFTHQGGCGGSSLSSDTTLLQRTLAGYARHPNFHSILIVGLGCEANQIPAWLANEGLEAGPHLRALTIQEAGGTARAIEAGIEVVRELVAEAAKVERQPVSASHLTVGLQCGGSDGWSGVTANPALGAAVDLLVAHGGSAMLSETPEIWGAEHLLLRRAASQEVADRLNARLEWWRTYADKHGMELNNNPSPGNLKGGLTTILEKSLGAVAKSGSTPLNDVIGYAEPLTAKGLSFMDSPGYDPCSATGQIASGANLIVFTTGRGSVFGAKPAPSIKVASNAKLASWMDEDMDIDASPVLTGVAMEAVGRAIFERMLAVASGEPSKSEALGIGDNEFVPWQVGAYL</sequence>
<comment type="similarity">
    <text evidence="1">Belongs to the UxaA family.</text>
</comment>
<dbReference type="PANTHER" id="PTHR30536">
    <property type="entry name" value="ALTRONATE/GALACTARATE DEHYDRATASE"/>
    <property type="match status" value="1"/>
</dbReference>
<dbReference type="Pfam" id="PF04295">
    <property type="entry name" value="GD_AH_second"/>
    <property type="match status" value="1"/>
</dbReference>
<dbReference type="CDD" id="cd11613">
    <property type="entry name" value="SAF_AH_GD"/>
    <property type="match status" value="1"/>
</dbReference>
<gene>
    <name evidence="4" type="ORF">IFE19_04415</name>
</gene>
<dbReference type="SMART" id="SM00858">
    <property type="entry name" value="SAF"/>
    <property type="match status" value="1"/>
</dbReference>
<dbReference type="PANTHER" id="PTHR30536:SF5">
    <property type="entry name" value="ALTRONATE DEHYDRATASE"/>
    <property type="match status" value="1"/>
</dbReference>
<evidence type="ECO:0000256" key="2">
    <source>
        <dbReference type="ARBA" id="ARBA00023239"/>
    </source>
</evidence>
<name>A0ABX7SP98_9CAUL</name>
<dbReference type="InterPro" id="IPR013974">
    <property type="entry name" value="SAF"/>
</dbReference>
<organism evidence="4 5">
    <name type="scientific">Brevundimonas pondensis</name>
    <dbReference type="NCBI Taxonomy" id="2774189"/>
    <lineage>
        <taxon>Bacteria</taxon>
        <taxon>Pseudomonadati</taxon>
        <taxon>Pseudomonadota</taxon>
        <taxon>Alphaproteobacteria</taxon>
        <taxon>Caulobacterales</taxon>
        <taxon>Caulobacteraceae</taxon>
        <taxon>Brevundimonas</taxon>
    </lineage>
</organism>
<dbReference type="Proteomes" id="UP000663942">
    <property type="component" value="Chromosome"/>
</dbReference>
<accession>A0ABX7SP98</accession>
<evidence type="ECO:0000313" key="4">
    <source>
        <dbReference type="EMBL" id="QTC88622.1"/>
    </source>
</evidence>
<dbReference type="RefSeq" id="WP_207826047.1">
    <property type="nucleotide sequence ID" value="NZ_CP062006.1"/>
</dbReference>
<dbReference type="Pfam" id="PF20629">
    <property type="entry name" value="GD_AH_C"/>
    <property type="match status" value="1"/>
</dbReference>
<feature type="domain" description="SAF" evidence="3">
    <location>
        <begin position="11"/>
        <end position="80"/>
    </location>
</feature>
<proteinExistence type="inferred from homology"/>
<dbReference type="EMBL" id="CP062006">
    <property type="protein sequence ID" value="QTC88622.1"/>
    <property type="molecule type" value="Genomic_DNA"/>
</dbReference>
<evidence type="ECO:0000256" key="1">
    <source>
        <dbReference type="ARBA" id="ARBA00010986"/>
    </source>
</evidence>